<evidence type="ECO:0000313" key="3">
    <source>
        <dbReference type="Proteomes" id="UP000092666"/>
    </source>
</evidence>
<feature type="compositionally biased region" description="Polar residues" evidence="1">
    <location>
        <begin position="250"/>
        <end position="262"/>
    </location>
</feature>
<feature type="compositionally biased region" description="Pro residues" evidence="1">
    <location>
        <begin position="410"/>
        <end position="420"/>
    </location>
</feature>
<reference evidence="3" key="2">
    <citation type="submission" date="2013-12" db="EMBL/GenBank/DDBJ databases">
        <title>Evolution of pathogenesis and genome organization in the Tremellales.</title>
        <authorList>
            <person name="Cuomo C."/>
            <person name="Litvintseva A."/>
            <person name="Heitman J."/>
            <person name="Chen Y."/>
            <person name="Sun S."/>
            <person name="Springer D."/>
            <person name="Dromer F."/>
            <person name="Young S."/>
            <person name="Zeng Q."/>
            <person name="Chapman S."/>
            <person name="Gujja S."/>
            <person name="Saif S."/>
            <person name="Birren B."/>
        </authorList>
    </citation>
    <scope>NUCLEOTIDE SEQUENCE [LARGE SCALE GENOMIC DNA]</scope>
    <source>
        <strain evidence="3">BCC8398</strain>
    </source>
</reference>
<organism evidence="2 3">
    <name type="scientific">Kwoniella heveanensis BCC8398</name>
    <dbReference type="NCBI Taxonomy" id="1296120"/>
    <lineage>
        <taxon>Eukaryota</taxon>
        <taxon>Fungi</taxon>
        <taxon>Dikarya</taxon>
        <taxon>Basidiomycota</taxon>
        <taxon>Agaricomycotina</taxon>
        <taxon>Tremellomycetes</taxon>
        <taxon>Tremellales</taxon>
        <taxon>Cryptococcaceae</taxon>
        <taxon>Kwoniella</taxon>
    </lineage>
</organism>
<sequence>METPNTRSRKKREKDLLSSSQSREAEVGAAEVVDERPEITWLHDQDLRRAVLQATEDDVILPPTPTQKPRPISARFSISESEPRQPPRKRQCRARAHRSLPTSLRRPSGGASSANVDPSLPITSTGASSLPSMSSVTLQSTMHSVSSTAGGGAVEEGKTRLDLLLERIQILASPPDPPRHAKATKSIKAVGSEEITTPSRTLRSREIKTGSTKPALSLESKSASRSNSGVLKELPDARGMSCATRGQAFSGITPTRTRSGRNAENMHPHASDRIGHQQPSLARYSAVTDKNDDRGVGPSSIRHPLSPIKSSAPRIGLASSQHSKNILATGLSSGNHQKAETAKTENTFARSTLASTTNVGRSFRTPFLNPQSRTQHHAGAIAVGARGASGGNVARSSGSCALPGRIPSPVRAPAPAPVPAPALLSTGHSRSRSHIPAQKASSSSTNSTPVSASIAKRPSTPARGSSSRSSTSAHSLATTHKSDNSYSCSYGFGDSVTFDVDLDPDMDLGFDGAKRARAELGPGSEGDNSFDSFDGMFEEGGEEIELLLRTVDGSR</sequence>
<feature type="compositionally biased region" description="Polar residues" evidence="1">
    <location>
        <begin position="209"/>
        <end position="229"/>
    </location>
</feature>
<dbReference type="OrthoDB" id="2564740at2759"/>
<feature type="region of interest" description="Disordered" evidence="1">
    <location>
        <begin position="250"/>
        <end position="279"/>
    </location>
</feature>
<feature type="region of interest" description="Disordered" evidence="1">
    <location>
        <begin position="290"/>
        <end position="309"/>
    </location>
</feature>
<feature type="compositionally biased region" description="Polar residues" evidence="1">
    <location>
        <begin position="110"/>
        <end position="148"/>
    </location>
</feature>
<feature type="region of interest" description="Disordered" evidence="1">
    <location>
        <begin position="387"/>
        <end position="481"/>
    </location>
</feature>
<evidence type="ECO:0000256" key="1">
    <source>
        <dbReference type="SAM" id="MobiDB-lite"/>
    </source>
</evidence>
<dbReference type="EMBL" id="KI669494">
    <property type="protein sequence ID" value="OCF36884.1"/>
    <property type="molecule type" value="Genomic_DNA"/>
</dbReference>
<feature type="region of interest" description="Disordered" evidence="1">
    <location>
        <begin position="54"/>
        <end position="155"/>
    </location>
</feature>
<feature type="region of interest" description="Disordered" evidence="1">
    <location>
        <begin position="173"/>
        <end position="230"/>
    </location>
</feature>
<dbReference type="Proteomes" id="UP000092666">
    <property type="component" value="Unassembled WGS sequence"/>
</dbReference>
<proteinExistence type="predicted"/>
<evidence type="ECO:0000313" key="2">
    <source>
        <dbReference type="EMBL" id="OCF36884.1"/>
    </source>
</evidence>
<feature type="region of interest" description="Disordered" evidence="1">
    <location>
        <begin position="1"/>
        <end position="37"/>
    </location>
</feature>
<feature type="compositionally biased region" description="Low complexity" evidence="1">
    <location>
        <begin position="440"/>
        <end position="479"/>
    </location>
</feature>
<name>A0A1B9H0W6_9TREE</name>
<dbReference type="AlphaFoldDB" id="A0A1B9H0W6"/>
<feature type="region of interest" description="Disordered" evidence="1">
    <location>
        <begin position="517"/>
        <end position="536"/>
    </location>
</feature>
<protein>
    <submittedName>
        <fullName evidence="2">Uncharacterized protein</fullName>
    </submittedName>
</protein>
<feature type="compositionally biased region" description="Basic residues" evidence="1">
    <location>
        <begin position="86"/>
        <end position="98"/>
    </location>
</feature>
<feature type="compositionally biased region" description="Basic and acidic residues" evidence="1">
    <location>
        <begin position="264"/>
        <end position="275"/>
    </location>
</feature>
<gene>
    <name evidence="2" type="ORF">I316_01481</name>
</gene>
<reference evidence="2 3" key="1">
    <citation type="submission" date="2013-07" db="EMBL/GenBank/DDBJ databases">
        <title>The Genome Sequence of Cryptococcus heveanensis BCC8398.</title>
        <authorList>
            <consortium name="The Broad Institute Genome Sequencing Platform"/>
            <person name="Cuomo C."/>
            <person name="Litvintseva A."/>
            <person name="Chen Y."/>
            <person name="Heitman J."/>
            <person name="Sun S."/>
            <person name="Springer D."/>
            <person name="Dromer F."/>
            <person name="Young S.K."/>
            <person name="Zeng Q."/>
            <person name="Gargeya S."/>
            <person name="Fitzgerald M."/>
            <person name="Abouelleil A."/>
            <person name="Alvarado L."/>
            <person name="Berlin A.M."/>
            <person name="Chapman S.B."/>
            <person name="Dewar J."/>
            <person name="Goldberg J."/>
            <person name="Griggs A."/>
            <person name="Gujja S."/>
            <person name="Hansen M."/>
            <person name="Howarth C."/>
            <person name="Imamovic A."/>
            <person name="Larimer J."/>
            <person name="McCowan C."/>
            <person name="Murphy C."/>
            <person name="Pearson M."/>
            <person name="Priest M."/>
            <person name="Roberts A."/>
            <person name="Saif S."/>
            <person name="Shea T."/>
            <person name="Sykes S."/>
            <person name="Wortman J."/>
            <person name="Nusbaum C."/>
            <person name="Birren B."/>
        </authorList>
    </citation>
    <scope>NUCLEOTIDE SEQUENCE [LARGE SCALE GENOMIC DNA]</scope>
    <source>
        <strain evidence="2 3">BCC8398</strain>
    </source>
</reference>
<accession>A0A1B9H0W6</accession>
<keyword evidence="3" id="KW-1185">Reference proteome</keyword>